<gene>
    <name evidence="3" type="ORF">AU467_11845</name>
</gene>
<dbReference type="InterPro" id="IPR051091">
    <property type="entry name" value="O-Glucosyltr/Glycosyltrsf_90"/>
</dbReference>
<dbReference type="PANTHER" id="PTHR12203:SF35">
    <property type="entry name" value="PROTEIN O-GLUCOSYLTRANSFERASE 1"/>
    <property type="match status" value="1"/>
</dbReference>
<accession>A0A101KWZ2</accession>
<dbReference type="EMBL" id="LPWA01000013">
    <property type="protein sequence ID" value="KUM28501.1"/>
    <property type="molecule type" value="Genomic_DNA"/>
</dbReference>
<evidence type="ECO:0000256" key="1">
    <source>
        <dbReference type="ARBA" id="ARBA00022679"/>
    </source>
</evidence>
<evidence type="ECO:0000313" key="4">
    <source>
        <dbReference type="Proteomes" id="UP000053176"/>
    </source>
</evidence>
<reference evidence="3 4" key="1">
    <citation type="submission" date="2015-12" db="EMBL/GenBank/DDBJ databases">
        <title>Draft genome sequence of Mesorhizobium sp. UFLA 01-765, a multitolerant efficient symbiont and plant-growth promoting strain isolated from Zn-mining soil using Leucaena leucocephala as a trap plant.</title>
        <authorList>
            <person name="Rangel W.M."/>
            <person name="Thijs S."/>
            <person name="Longatti S.M."/>
            <person name="Moreira F.M."/>
            <person name="Weyens N."/>
            <person name="Vangronsveld J."/>
            <person name="Van Hamme J.D."/>
            <person name="Bottos E.M."/>
            <person name="Rineau F."/>
        </authorList>
    </citation>
    <scope>NUCLEOTIDE SEQUENCE [LARGE SCALE GENOMIC DNA]</scope>
    <source>
        <strain evidence="3 4">UFLA 01-765</strain>
    </source>
</reference>
<dbReference type="Pfam" id="PF05686">
    <property type="entry name" value="Glyco_transf_90"/>
    <property type="match status" value="1"/>
</dbReference>
<name>A0A101KWZ2_RHILI</name>
<comment type="caution">
    <text evidence="3">The sequence shown here is derived from an EMBL/GenBank/DDBJ whole genome shotgun (WGS) entry which is preliminary data.</text>
</comment>
<dbReference type="InterPro" id="IPR006598">
    <property type="entry name" value="CAP10"/>
</dbReference>
<organism evidence="3 4">
    <name type="scientific">Rhizobium loti</name>
    <name type="common">Mesorhizobium loti</name>
    <dbReference type="NCBI Taxonomy" id="381"/>
    <lineage>
        <taxon>Bacteria</taxon>
        <taxon>Pseudomonadati</taxon>
        <taxon>Pseudomonadota</taxon>
        <taxon>Alphaproteobacteria</taxon>
        <taxon>Hyphomicrobiales</taxon>
        <taxon>Phyllobacteriaceae</taxon>
        <taxon>Mesorhizobium</taxon>
    </lineage>
</organism>
<proteinExistence type="predicted"/>
<dbReference type="AlphaFoldDB" id="A0A101KWZ2"/>
<protein>
    <submittedName>
        <fullName evidence="3">Lipopolysaccharide biosynthesis protein</fullName>
    </submittedName>
</protein>
<sequence length="323" mass="37236">MASPLRTAARVFYFVRNITRDVVPQALFRQRLAGRLQQAKLSGKTVRDRVNYYNKLDHSFVPSAAAVPAGQIPKFGSMYYYDLKEFARYFDRDLLIDLEFGDVVDVPKMPAIVKDRPIRDDNGNAVIMKLDKFRHFNMPRDNLSFADKRPMAIWRGDLNNPIRKRFVDTVRDLPFCDAGSPKPSAPENYRKPYLTIPQQRQFRYIVSLEGNDVATNLKWIMSSNSLCLMPPPTYETWFAEAEVEANVHYVPLAPDFSDVADKIAYFEKHPAEAQRIITAANAYCRRFSDEKDEQAVSLLVLYKYFVLSGQIKPDPEVWRFIAG</sequence>
<evidence type="ECO:0000313" key="3">
    <source>
        <dbReference type="EMBL" id="KUM28501.1"/>
    </source>
</evidence>
<dbReference type="GO" id="GO:0016740">
    <property type="term" value="F:transferase activity"/>
    <property type="evidence" value="ECO:0007669"/>
    <property type="project" value="UniProtKB-KW"/>
</dbReference>
<dbReference type="Proteomes" id="UP000053176">
    <property type="component" value="Unassembled WGS sequence"/>
</dbReference>
<dbReference type="OrthoDB" id="767964at2"/>
<evidence type="ECO:0000259" key="2">
    <source>
        <dbReference type="SMART" id="SM00672"/>
    </source>
</evidence>
<keyword evidence="1" id="KW-0808">Transferase</keyword>
<feature type="domain" description="Glycosyl transferase CAP10" evidence="2">
    <location>
        <begin position="102"/>
        <end position="303"/>
    </location>
</feature>
<dbReference type="PANTHER" id="PTHR12203">
    <property type="entry name" value="KDEL LYS-ASP-GLU-LEU CONTAINING - RELATED"/>
    <property type="match status" value="1"/>
</dbReference>
<dbReference type="SMART" id="SM00672">
    <property type="entry name" value="CAP10"/>
    <property type="match status" value="1"/>
</dbReference>